<sequence length="80" mass="8591">MGTCEEGSGSRRDRLIGRKKQRDGGGGSASSLRGLERVHARGQRCRAGVHSTNASQLKQAQERRGGKGGKLFSKVLPICR</sequence>
<dbReference type="Proteomes" id="UP000018936">
    <property type="component" value="Unassembled WGS sequence"/>
</dbReference>
<dbReference type="EMBL" id="AZIM01002090">
    <property type="protein sequence ID" value="ETE64826.1"/>
    <property type="molecule type" value="Genomic_DNA"/>
</dbReference>
<gene>
    <name evidence="2" type="ORF">L345_09406</name>
</gene>
<evidence type="ECO:0000313" key="3">
    <source>
        <dbReference type="Proteomes" id="UP000018936"/>
    </source>
</evidence>
<accession>V8NS83</accession>
<evidence type="ECO:0000313" key="2">
    <source>
        <dbReference type="EMBL" id="ETE64826.1"/>
    </source>
</evidence>
<comment type="caution">
    <text evidence="2">The sequence shown here is derived from an EMBL/GenBank/DDBJ whole genome shotgun (WGS) entry which is preliminary data.</text>
</comment>
<name>V8NS83_OPHHA</name>
<feature type="region of interest" description="Disordered" evidence="1">
    <location>
        <begin position="1"/>
        <end position="70"/>
    </location>
</feature>
<dbReference type="AlphaFoldDB" id="V8NS83"/>
<keyword evidence="3" id="KW-1185">Reference proteome</keyword>
<feature type="compositionally biased region" description="Polar residues" evidence="1">
    <location>
        <begin position="50"/>
        <end position="59"/>
    </location>
</feature>
<evidence type="ECO:0000256" key="1">
    <source>
        <dbReference type="SAM" id="MobiDB-lite"/>
    </source>
</evidence>
<feature type="non-terminal residue" evidence="2">
    <location>
        <position position="1"/>
    </location>
</feature>
<organism evidence="2 3">
    <name type="scientific">Ophiophagus hannah</name>
    <name type="common">King cobra</name>
    <name type="synonym">Naja hannah</name>
    <dbReference type="NCBI Taxonomy" id="8665"/>
    <lineage>
        <taxon>Eukaryota</taxon>
        <taxon>Metazoa</taxon>
        <taxon>Chordata</taxon>
        <taxon>Craniata</taxon>
        <taxon>Vertebrata</taxon>
        <taxon>Euteleostomi</taxon>
        <taxon>Lepidosauria</taxon>
        <taxon>Squamata</taxon>
        <taxon>Bifurcata</taxon>
        <taxon>Unidentata</taxon>
        <taxon>Episquamata</taxon>
        <taxon>Toxicofera</taxon>
        <taxon>Serpentes</taxon>
        <taxon>Colubroidea</taxon>
        <taxon>Elapidae</taxon>
        <taxon>Elapinae</taxon>
        <taxon>Ophiophagus</taxon>
    </lineage>
</organism>
<protein>
    <submittedName>
        <fullName evidence="2">Uncharacterized protein</fullName>
    </submittedName>
</protein>
<proteinExistence type="predicted"/>
<reference evidence="2 3" key="1">
    <citation type="journal article" date="2013" name="Proc. Natl. Acad. Sci. U.S.A.">
        <title>The king cobra genome reveals dynamic gene evolution and adaptation in the snake venom system.</title>
        <authorList>
            <person name="Vonk F.J."/>
            <person name="Casewell N.R."/>
            <person name="Henkel C.V."/>
            <person name="Heimberg A.M."/>
            <person name="Jansen H.J."/>
            <person name="McCleary R.J."/>
            <person name="Kerkkamp H.M."/>
            <person name="Vos R.A."/>
            <person name="Guerreiro I."/>
            <person name="Calvete J.J."/>
            <person name="Wuster W."/>
            <person name="Woods A.E."/>
            <person name="Logan J.M."/>
            <person name="Harrison R.A."/>
            <person name="Castoe T.A."/>
            <person name="de Koning A.P."/>
            <person name="Pollock D.D."/>
            <person name="Yandell M."/>
            <person name="Calderon D."/>
            <person name="Renjifo C."/>
            <person name="Currier R.B."/>
            <person name="Salgado D."/>
            <person name="Pla D."/>
            <person name="Sanz L."/>
            <person name="Hyder A.S."/>
            <person name="Ribeiro J.M."/>
            <person name="Arntzen J.W."/>
            <person name="van den Thillart G.E."/>
            <person name="Boetzer M."/>
            <person name="Pirovano W."/>
            <person name="Dirks R.P."/>
            <person name="Spaink H.P."/>
            <person name="Duboule D."/>
            <person name="McGlinn E."/>
            <person name="Kini R.M."/>
            <person name="Richardson M.K."/>
        </authorList>
    </citation>
    <scope>NUCLEOTIDE SEQUENCE</scope>
    <source>
        <tissue evidence="2">Blood</tissue>
    </source>
</reference>